<reference evidence="4 5" key="1">
    <citation type="journal article" date="2021" name="Int. J. Syst. Evol. Microbiol.">
        <title>Classification of three corynebacterial strains isolated from a small paddock in North Rhine-Westphalia: proposal of &lt;i&gt;Corynebacterium kalinowskii&lt;/i&gt; sp. nov., &lt;i&gt;Corynebacterium comes&lt;/i&gt; sp. nov. and &lt;i&gt;Corynebacterium occultum&lt;/i&gt; sp. nov.</title>
        <authorList>
            <person name="Schaffert L."/>
            <person name="Ruwe M."/>
            <person name="Milse J."/>
            <person name="Hanuschka K."/>
            <person name="Ortseifen V."/>
            <person name="Droste J."/>
            <person name="Brandt D."/>
            <person name="Schl L."/>
            <person name="Kutter Y."/>
            <person name="Vinke S."/>
            <person name="Vieh P."/>
            <person name="Jacob L."/>
            <person name="L N.C."/>
            <person name="Schulte-Berndt E."/>
            <person name="Hain C."/>
            <person name="Linder M."/>
            <person name="Schmidt P."/>
            <person name="Wollenschl L."/>
            <person name="Luttermann T."/>
            <person name="Thieme E."/>
            <person name="Hassa J."/>
            <person name="Haak M."/>
            <person name="Wittchen M."/>
            <person name="Mentz A."/>
            <person name="Persicke M."/>
            <person name="Busche T."/>
            <person name="R C."/>
        </authorList>
    </citation>
    <scope>NUCLEOTIDE SEQUENCE [LARGE SCALE GENOMIC DNA]</scope>
    <source>
        <strain evidence="4 5">2019</strain>
    </source>
</reference>
<dbReference type="InterPro" id="IPR036396">
    <property type="entry name" value="Cyt_P450_sf"/>
</dbReference>
<keyword evidence="2 3" id="KW-0349">Heme</keyword>
<keyword evidence="3 4" id="KW-0560">Oxidoreductase</keyword>
<keyword evidence="3" id="KW-0503">Monooxygenase</keyword>
<dbReference type="SUPFAM" id="SSF48264">
    <property type="entry name" value="Cytochrome P450"/>
    <property type="match status" value="1"/>
</dbReference>
<evidence type="ECO:0000256" key="2">
    <source>
        <dbReference type="PIRSR" id="PIRSR602401-1"/>
    </source>
</evidence>
<dbReference type="PANTHER" id="PTHR46696:SF1">
    <property type="entry name" value="CYTOCHROME P450 YJIB-RELATED"/>
    <property type="match status" value="1"/>
</dbReference>
<keyword evidence="2 3" id="KW-0479">Metal-binding</keyword>
<dbReference type="PRINTS" id="PR00385">
    <property type="entry name" value="P450"/>
</dbReference>
<dbReference type="RefSeq" id="WP_156226937.1">
    <property type="nucleotide sequence ID" value="NZ_CP046453.1"/>
</dbReference>
<dbReference type="AlphaFoldDB" id="A0A6B8VXR7"/>
<dbReference type="PRINTS" id="PR00463">
    <property type="entry name" value="EP450I"/>
</dbReference>
<evidence type="ECO:0000313" key="4">
    <source>
        <dbReference type="EMBL" id="QGU03795.1"/>
    </source>
</evidence>
<dbReference type="GO" id="GO:0020037">
    <property type="term" value="F:heme binding"/>
    <property type="evidence" value="ECO:0007669"/>
    <property type="project" value="InterPro"/>
</dbReference>
<feature type="binding site" description="axial binding residue" evidence="2">
    <location>
        <position position="350"/>
    </location>
    <ligand>
        <name>heme</name>
        <dbReference type="ChEBI" id="CHEBI:30413"/>
    </ligand>
    <ligandPart>
        <name>Fe</name>
        <dbReference type="ChEBI" id="CHEBI:18248"/>
    </ligandPart>
</feature>
<organism evidence="4 5">
    <name type="scientific">Corynebacterium comes</name>
    <dbReference type="NCBI Taxonomy" id="2675218"/>
    <lineage>
        <taxon>Bacteria</taxon>
        <taxon>Bacillati</taxon>
        <taxon>Actinomycetota</taxon>
        <taxon>Actinomycetes</taxon>
        <taxon>Mycobacteriales</taxon>
        <taxon>Corynebacteriaceae</taxon>
        <taxon>Corynebacterium</taxon>
    </lineage>
</organism>
<dbReference type="GO" id="GO:0016705">
    <property type="term" value="F:oxidoreductase activity, acting on paired donors, with incorporation or reduction of molecular oxygen"/>
    <property type="evidence" value="ECO:0007669"/>
    <property type="project" value="InterPro"/>
</dbReference>
<dbReference type="Gene3D" id="1.10.630.10">
    <property type="entry name" value="Cytochrome P450"/>
    <property type="match status" value="1"/>
</dbReference>
<dbReference type="KEGG" id="ccoe:CETAM_02575"/>
<evidence type="ECO:0000313" key="5">
    <source>
        <dbReference type="Proteomes" id="UP000425178"/>
    </source>
</evidence>
<comment type="similarity">
    <text evidence="1 3">Belongs to the cytochrome P450 family.</text>
</comment>
<evidence type="ECO:0000256" key="1">
    <source>
        <dbReference type="ARBA" id="ARBA00010617"/>
    </source>
</evidence>
<dbReference type="EMBL" id="CP046453">
    <property type="protein sequence ID" value="QGU03795.1"/>
    <property type="molecule type" value="Genomic_DNA"/>
</dbReference>
<dbReference type="PROSITE" id="PS00086">
    <property type="entry name" value="CYTOCHROME_P450"/>
    <property type="match status" value="1"/>
</dbReference>
<proteinExistence type="inferred from homology"/>
<dbReference type="Proteomes" id="UP000425178">
    <property type="component" value="Chromosome"/>
</dbReference>
<dbReference type="PANTHER" id="PTHR46696">
    <property type="entry name" value="P450, PUTATIVE (EUROFUNG)-RELATED"/>
    <property type="match status" value="1"/>
</dbReference>
<dbReference type="InterPro" id="IPR001128">
    <property type="entry name" value="Cyt_P450"/>
</dbReference>
<gene>
    <name evidence="4" type="ORF">CETAM_02575</name>
</gene>
<accession>A0A6B8VXR7</accession>
<sequence>MSAPSSTAPGVSVPTSDIDLFSDEVLSVNDDAVFAQLRELGPVVYLPANDSYAVTRYEEVRAALGDPATFSSKSVAFNPQMNEILSGTSLASDPPEHGKLRAILTDNLSPRALRGMKDDINASAEKLVSEMVERGSFDGMADMAVAFPVSVVLDLIGVQGGLREKILPWGEAAFNLLGPLNERAQASFPVAGELFKWTHEEMQGEDLAEGSIGRAIFEASERGEISHESFGYIVHQILAAGMDTTITTIGNALVLLGQNPEQFQKLREDLSLVPSALAEVIRLRTPAPVFGRRATRDVEVGGTLIPAGAQVALCYGSANMDPRKFDNPEVFDITRNAVDHIGFGYGIHACAGQGLAKLEIHGLLSAWAKQVASYRIGAVVPRLNNFTRPYESIEVTDIVRA</sequence>
<evidence type="ECO:0000256" key="3">
    <source>
        <dbReference type="RuleBase" id="RU000461"/>
    </source>
</evidence>
<protein>
    <submittedName>
        <fullName evidence="4">Cytochrome P450 107B1</fullName>
        <ecNumber evidence="4">1.14.-.-</ecNumber>
    </submittedName>
</protein>
<keyword evidence="5" id="KW-1185">Reference proteome</keyword>
<dbReference type="Pfam" id="PF00067">
    <property type="entry name" value="p450"/>
    <property type="match status" value="1"/>
</dbReference>
<dbReference type="EC" id="1.14.-.-" evidence="4"/>
<name>A0A6B8VXR7_9CORY</name>
<dbReference type="InterPro" id="IPR017972">
    <property type="entry name" value="Cyt_P450_CS"/>
</dbReference>
<dbReference type="InterPro" id="IPR002401">
    <property type="entry name" value="Cyt_P450_E_grp-I"/>
</dbReference>
<comment type="cofactor">
    <cofactor evidence="2">
        <name>heme</name>
        <dbReference type="ChEBI" id="CHEBI:30413"/>
    </cofactor>
</comment>
<dbReference type="GO" id="GO:0004497">
    <property type="term" value="F:monooxygenase activity"/>
    <property type="evidence" value="ECO:0007669"/>
    <property type="project" value="UniProtKB-KW"/>
</dbReference>
<keyword evidence="2 3" id="KW-0408">Iron</keyword>
<dbReference type="GO" id="GO:0005506">
    <property type="term" value="F:iron ion binding"/>
    <property type="evidence" value="ECO:0007669"/>
    <property type="project" value="InterPro"/>
</dbReference>